<keyword evidence="2" id="KW-0067">ATP-binding</keyword>
<dbReference type="GO" id="GO:0004386">
    <property type="term" value="F:helicase activity"/>
    <property type="evidence" value="ECO:0007669"/>
    <property type="project" value="UniProtKB-KW"/>
</dbReference>
<keyword evidence="3" id="KW-1185">Reference proteome</keyword>
<evidence type="ECO:0000313" key="3">
    <source>
        <dbReference type="Proteomes" id="UP000078407"/>
    </source>
</evidence>
<gene>
    <name evidence="2" type="ORF">M976_01970</name>
</gene>
<proteinExistence type="predicted"/>
<dbReference type="Pfam" id="PF01935">
    <property type="entry name" value="DUF87"/>
    <property type="match status" value="1"/>
</dbReference>
<dbReference type="InterPro" id="IPR008571">
    <property type="entry name" value="HerA-like"/>
</dbReference>
<dbReference type="InterPro" id="IPR027417">
    <property type="entry name" value="P-loop_NTPase"/>
</dbReference>
<dbReference type="RefSeq" id="WP_064544217.1">
    <property type="nucleotide sequence ID" value="NZ_LXEQ01000033.1"/>
</dbReference>
<keyword evidence="2" id="KW-0547">Nucleotide-binding</keyword>
<dbReference type="EMBL" id="LXEQ01000033">
    <property type="protein sequence ID" value="OAT28131.1"/>
    <property type="molecule type" value="Genomic_DNA"/>
</dbReference>
<protein>
    <submittedName>
        <fullName evidence="2">Bipolar DNA helicase</fullName>
    </submittedName>
</protein>
<dbReference type="Proteomes" id="UP000078407">
    <property type="component" value="Unassembled WGS sequence"/>
</dbReference>
<dbReference type="InterPro" id="IPR002789">
    <property type="entry name" value="HerA_central"/>
</dbReference>
<keyword evidence="2" id="KW-0347">Helicase</keyword>
<dbReference type="Gene3D" id="3.40.50.300">
    <property type="entry name" value="P-loop containing nucleotide triphosphate hydrolases"/>
    <property type="match status" value="2"/>
</dbReference>
<feature type="domain" description="Helicase HerA central" evidence="1">
    <location>
        <begin position="136"/>
        <end position="305"/>
    </location>
</feature>
<evidence type="ECO:0000313" key="2">
    <source>
        <dbReference type="EMBL" id="OAT28131.1"/>
    </source>
</evidence>
<evidence type="ECO:0000259" key="1">
    <source>
        <dbReference type="Pfam" id="PF01935"/>
    </source>
</evidence>
<accession>A0ABX2W989</accession>
<dbReference type="PANTHER" id="PTHR42957">
    <property type="entry name" value="HELICASE MJ1565-RELATED"/>
    <property type="match status" value="1"/>
</dbReference>
<comment type="caution">
    <text evidence="2">The sequence shown here is derived from an EMBL/GenBank/DDBJ whole genome shotgun (WGS) entry which is preliminary data.</text>
</comment>
<dbReference type="SUPFAM" id="SSF52540">
    <property type="entry name" value="P-loop containing nucleoside triphosphate hydrolases"/>
    <property type="match status" value="1"/>
</dbReference>
<name>A0ABX2W989_9ENTR</name>
<sequence length="591" mass="67846">MQFIIGYVTAVRGTSVRAIVHPNLYQTTYIHDGCLYRGVAINEFIVIRKGYHDIIGKIEGEEILEKKNFDDSKPNYEKFDRFIDIKIIGYILNNKFHSGIKYLPMIQDELHLISDESISAIYTFEGKVDSKKILIGTSLLEDIPVHIPVNGIFNSHIGIFGNTGSGKSNSLAKIYSELFSGNGDNIFKKSTFVFIDFNGEYKPIHNQFESKSIYLELDTQKKDGNDKLKIKKSEFWDSELLSVLFSATEKTQKPFLNILVRNRHKHGDELDDYFHNTLNVMFGQNQHRETISVLRSIISIINPEKTKEINAELSEFSWYSRGDNNKYYRNNSYFNTPEEYLAHLPHLVSSDIDITKLSAFEQIIVRATLQLIMSVSRNYVQYEHISPLISKMNSSTNSLEKVIEIIDDVELEPKPLLFISLKNCNQETKKTIPMLIAKCSFLEHKRKDTAQNSFHLIIDEAHNILSETSNRESETWKDYRLELFEEIIKEGRKFGYFVTIASQRPADISPTLISQIHNYFLHRLVNENDLFLLKNSISNLDSSSRALVPILPSGACVVSGTAFHTPMIIQVQRLPSELAPESDTIDLDTFW</sequence>
<keyword evidence="2" id="KW-0378">Hydrolase</keyword>
<organism evidence="2 3">
    <name type="scientific">Buttiauxella ferragutiae ATCC 51602</name>
    <dbReference type="NCBI Taxonomy" id="1354252"/>
    <lineage>
        <taxon>Bacteria</taxon>
        <taxon>Pseudomonadati</taxon>
        <taxon>Pseudomonadota</taxon>
        <taxon>Gammaproteobacteria</taxon>
        <taxon>Enterobacterales</taxon>
        <taxon>Enterobacteriaceae</taxon>
        <taxon>Buttiauxella</taxon>
    </lineage>
</organism>
<reference evidence="2 3" key="1">
    <citation type="submission" date="2016-04" db="EMBL/GenBank/DDBJ databases">
        <title>ATOL: Assembling a taxonomically balanced genome-scale reconstruction of the evolutionary history of the Enterobacteriaceae.</title>
        <authorList>
            <person name="Plunkett G.III."/>
            <person name="Neeno-Eckwall E.C."/>
            <person name="Glasner J.D."/>
            <person name="Perna N.T."/>
        </authorList>
    </citation>
    <scope>NUCLEOTIDE SEQUENCE [LARGE SCALE GENOMIC DNA]</scope>
    <source>
        <strain evidence="2 3">ATCC 51602</strain>
    </source>
</reference>
<dbReference type="PANTHER" id="PTHR42957:SF1">
    <property type="entry name" value="HELICASE MJ1565-RELATED"/>
    <property type="match status" value="1"/>
</dbReference>